<sequence length="106" mass="12049">MKITTTCMRARVHGGTSTTQSLRRNMHEMHARTIVLYHVRLKREETLLGLRQWSVHVAMDHGGWTTIRTRTLVVQATLLGPEQLRVVPSRPAPARREQGSSNSTTH</sequence>
<reference evidence="2" key="1">
    <citation type="submission" date="2018-11" db="EMBL/GenBank/DDBJ databases">
        <authorList>
            <person name="Grassa J C."/>
        </authorList>
    </citation>
    <scope>NUCLEOTIDE SEQUENCE [LARGE SCALE GENOMIC DNA]</scope>
</reference>
<dbReference type="AlphaFoldDB" id="A0A803PMQ1"/>
<dbReference type="Proteomes" id="UP000596661">
    <property type="component" value="Chromosome 5"/>
</dbReference>
<accession>A0A803PMQ1</accession>
<dbReference type="EMBL" id="UZAU01000545">
    <property type="status" value="NOT_ANNOTATED_CDS"/>
    <property type="molecule type" value="Genomic_DNA"/>
</dbReference>
<evidence type="ECO:0000256" key="1">
    <source>
        <dbReference type="SAM" id="MobiDB-lite"/>
    </source>
</evidence>
<keyword evidence="3" id="KW-1185">Reference proteome</keyword>
<reference evidence="2" key="2">
    <citation type="submission" date="2021-03" db="UniProtKB">
        <authorList>
            <consortium name="EnsemblPlants"/>
        </authorList>
    </citation>
    <scope>IDENTIFICATION</scope>
</reference>
<feature type="region of interest" description="Disordered" evidence="1">
    <location>
        <begin position="84"/>
        <end position="106"/>
    </location>
</feature>
<dbReference type="Gramene" id="evm.model.05.1762">
    <property type="protein sequence ID" value="cds.evm.model.05.1762"/>
    <property type="gene ID" value="evm.TU.05.1762"/>
</dbReference>
<proteinExistence type="predicted"/>
<protein>
    <submittedName>
        <fullName evidence="2">Uncharacterized protein</fullName>
    </submittedName>
</protein>
<organism evidence="2 3">
    <name type="scientific">Cannabis sativa</name>
    <name type="common">Hemp</name>
    <name type="synonym">Marijuana</name>
    <dbReference type="NCBI Taxonomy" id="3483"/>
    <lineage>
        <taxon>Eukaryota</taxon>
        <taxon>Viridiplantae</taxon>
        <taxon>Streptophyta</taxon>
        <taxon>Embryophyta</taxon>
        <taxon>Tracheophyta</taxon>
        <taxon>Spermatophyta</taxon>
        <taxon>Magnoliopsida</taxon>
        <taxon>eudicotyledons</taxon>
        <taxon>Gunneridae</taxon>
        <taxon>Pentapetalae</taxon>
        <taxon>rosids</taxon>
        <taxon>fabids</taxon>
        <taxon>Rosales</taxon>
        <taxon>Cannabaceae</taxon>
        <taxon>Cannabis</taxon>
    </lineage>
</organism>
<name>A0A803PMQ1_CANSA</name>
<evidence type="ECO:0000313" key="2">
    <source>
        <dbReference type="EnsemblPlants" id="cds.evm.model.05.1762"/>
    </source>
</evidence>
<dbReference type="EnsemblPlants" id="evm.model.05.1762">
    <property type="protein sequence ID" value="cds.evm.model.05.1762"/>
    <property type="gene ID" value="evm.TU.05.1762"/>
</dbReference>
<evidence type="ECO:0000313" key="3">
    <source>
        <dbReference type="Proteomes" id="UP000596661"/>
    </source>
</evidence>